<sequence length="486" mass="55182">MDFLSWIKVSLLSLIIFLFSSVVVLIQFYDFGCHRFAEVAELLWVCWLEIRVEINISMLSPSTMYIRQQMEALKSSTSLSKDQIADIFFKPLAGARSLLLRNRLRILSRNVHCPFSEWLQRSSPLDTSLHMAITKTTWHTATIQEMSRVMGGHGGSAAPFPTTHTAFSIYCTVCHLKNMQLKRKERTLEKKVRMTSLNVLPEGCIANVLAFTGPRDACRLSIVSSLFKSAEESDAVWERFLPRDYQSIIFTSDSYVLLSSLSSKKELYLRLCEKPIIIDDGKKSFSLVKKSGKKCYMLSARDLMIVWGDTPTYWRWNSDSSSRFGEVAELIGVCWLEIRGKINATMLSPATLYAAYLVFKPKEGAYGLDYQPVEVGVGLVGSENGKRNMYLDSQRGRAHRYHLVRRRTGLHNRSRIVGMQEPVPASENNVQHPKERGDGWLEIELGEFFCKEGEDGELEMSVQEVKSGDWKGGLTIEGIEIRPKEG</sequence>
<dbReference type="Pfam" id="PF00646">
    <property type="entry name" value="F-box"/>
    <property type="match status" value="1"/>
</dbReference>
<evidence type="ECO:0000259" key="2">
    <source>
        <dbReference type="PROSITE" id="PS50181"/>
    </source>
</evidence>
<dbReference type="InterPro" id="IPR025886">
    <property type="entry name" value="PP2-like"/>
</dbReference>
<evidence type="ECO:0000313" key="4">
    <source>
        <dbReference type="Proteomes" id="UP000886885"/>
    </source>
</evidence>
<feature type="domain" description="F-box" evidence="2">
    <location>
        <begin position="194"/>
        <end position="240"/>
    </location>
</feature>
<evidence type="ECO:0000256" key="1">
    <source>
        <dbReference type="SAM" id="Phobius"/>
    </source>
</evidence>
<comment type="caution">
    <text evidence="3">The sequence shown here is derived from an EMBL/GenBank/DDBJ whole genome shotgun (WGS) entry which is preliminary data.</text>
</comment>
<dbReference type="Pfam" id="PF14299">
    <property type="entry name" value="PP2"/>
    <property type="match status" value="2"/>
</dbReference>
<keyword evidence="4" id="KW-1185">Reference proteome</keyword>
<protein>
    <recommendedName>
        <fullName evidence="2">F-box domain-containing protein</fullName>
    </recommendedName>
</protein>
<dbReference type="PROSITE" id="PS50181">
    <property type="entry name" value="FBOX"/>
    <property type="match status" value="1"/>
</dbReference>
<organism evidence="3 4">
    <name type="scientific">Populus tomentosa</name>
    <name type="common">Chinese white poplar</name>
    <dbReference type="NCBI Taxonomy" id="118781"/>
    <lineage>
        <taxon>Eukaryota</taxon>
        <taxon>Viridiplantae</taxon>
        <taxon>Streptophyta</taxon>
        <taxon>Embryophyta</taxon>
        <taxon>Tracheophyta</taxon>
        <taxon>Spermatophyta</taxon>
        <taxon>Magnoliopsida</taxon>
        <taxon>eudicotyledons</taxon>
        <taxon>Gunneridae</taxon>
        <taxon>Pentapetalae</taxon>
        <taxon>rosids</taxon>
        <taxon>fabids</taxon>
        <taxon>Malpighiales</taxon>
        <taxon>Salicaceae</taxon>
        <taxon>Saliceae</taxon>
        <taxon>Populus</taxon>
    </lineage>
</organism>
<evidence type="ECO:0000313" key="3">
    <source>
        <dbReference type="EMBL" id="KAG6772918.1"/>
    </source>
</evidence>
<gene>
    <name evidence="3" type="ORF">POTOM_024348</name>
</gene>
<keyword evidence="1" id="KW-1133">Transmembrane helix</keyword>
<dbReference type="PANTHER" id="PTHR32278">
    <property type="entry name" value="F-BOX DOMAIN-CONTAINING PROTEIN"/>
    <property type="match status" value="1"/>
</dbReference>
<dbReference type="PANTHER" id="PTHR32278:SF143">
    <property type="entry name" value="F-BOX PROTEIN PP2-B1"/>
    <property type="match status" value="1"/>
</dbReference>
<dbReference type="EMBL" id="JAAWWB010000011">
    <property type="protein sequence ID" value="KAG6772918.1"/>
    <property type="molecule type" value="Genomic_DNA"/>
</dbReference>
<dbReference type="AlphaFoldDB" id="A0A8X7ZL52"/>
<dbReference type="Proteomes" id="UP000886885">
    <property type="component" value="Chromosome 6A"/>
</dbReference>
<name>A0A8X7ZL52_POPTO</name>
<accession>A0A8X7ZL52</accession>
<reference evidence="3" key="1">
    <citation type="journal article" date="2020" name="bioRxiv">
        <title>Hybrid origin of Populus tomentosa Carr. identified through genome sequencing and phylogenomic analysis.</title>
        <authorList>
            <person name="An X."/>
            <person name="Gao K."/>
            <person name="Chen Z."/>
            <person name="Li J."/>
            <person name="Yang X."/>
            <person name="Yang X."/>
            <person name="Zhou J."/>
            <person name="Guo T."/>
            <person name="Zhao T."/>
            <person name="Huang S."/>
            <person name="Miao D."/>
            <person name="Khan W.U."/>
            <person name="Rao P."/>
            <person name="Ye M."/>
            <person name="Lei B."/>
            <person name="Liao W."/>
            <person name="Wang J."/>
            <person name="Ji L."/>
            <person name="Li Y."/>
            <person name="Guo B."/>
            <person name="Mustafa N.S."/>
            <person name="Li S."/>
            <person name="Yun Q."/>
            <person name="Keller S.R."/>
            <person name="Mao J."/>
            <person name="Zhang R."/>
            <person name="Strauss S.H."/>
        </authorList>
    </citation>
    <scope>NUCLEOTIDE SEQUENCE</scope>
    <source>
        <strain evidence="3">GM15</strain>
        <tissue evidence="3">Leaf</tissue>
    </source>
</reference>
<dbReference type="OrthoDB" id="1918565at2759"/>
<keyword evidence="1" id="KW-0812">Transmembrane</keyword>
<dbReference type="CDD" id="cd22162">
    <property type="entry name" value="F-box_AtSKIP3-like"/>
    <property type="match status" value="1"/>
</dbReference>
<dbReference type="InterPro" id="IPR001810">
    <property type="entry name" value="F-box_dom"/>
</dbReference>
<proteinExistence type="predicted"/>
<keyword evidence="1" id="KW-0472">Membrane</keyword>
<feature type="transmembrane region" description="Helical" evidence="1">
    <location>
        <begin position="6"/>
        <end position="26"/>
    </location>
</feature>